<dbReference type="InterPro" id="IPR023198">
    <property type="entry name" value="PGP-like_dom2"/>
</dbReference>
<dbReference type="SFLD" id="SFLDG01129">
    <property type="entry name" value="C1.5:_HAD__Beta-PGM__Phosphata"/>
    <property type="match status" value="1"/>
</dbReference>
<evidence type="ECO:0008006" key="6">
    <source>
        <dbReference type="Google" id="ProtNLM"/>
    </source>
</evidence>
<dbReference type="NCBIfam" id="TIGR01509">
    <property type="entry name" value="HAD-SF-IA-v3"/>
    <property type="match status" value="1"/>
</dbReference>
<organism evidence="5">
    <name type="scientific">marine metagenome</name>
    <dbReference type="NCBI Taxonomy" id="408172"/>
    <lineage>
        <taxon>unclassified sequences</taxon>
        <taxon>metagenomes</taxon>
        <taxon>ecological metagenomes</taxon>
    </lineage>
</organism>
<dbReference type="InterPro" id="IPR050155">
    <property type="entry name" value="HAD-like_hydrolase_sf"/>
</dbReference>
<dbReference type="SFLD" id="SFLDG01135">
    <property type="entry name" value="C1.5.6:_HAD__Beta-PGM__Phospha"/>
    <property type="match status" value="1"/>
</dbReference>
<keyword evidence="1" id="KW-0479">Metal-binding</keyword>
<protein>
    <recommendedName>
        <fullName evidence="6">Phosphoglycolate phosphatase</fullName>
    </recommendedName>
</protein>
<dbReference type="GO" id="GO:0006281">
    <property type="term" value="P:DNA repair"/>
    <property type="evidence" value="ECO:0007669"/>
    <property type="project" value="TreeGrafter"/>
</dbReference>
<evidence type="ECO:0000256" key="4">
    <source>
        <dbReference type="ARBA" id="ARBA00023277"/>
    </source>
</evidence>
<dbReference type="GO" id="GO:0005829">
    <property type="term" value="C:cytosol"/>
    <property type="evidence" value="ECO:0007669"/>
    <property type="project" value="TreeGrafter"/>
</dbReference>
<name>A0A383CP17_9ZZZZ</name>
<evidence type="ECO:0000256" key="2">
    <source>
        <dbReference type="ARBA" id="ARBA00022801"/>
    </source>
</evidence>
<dbReference type="PANTHER" id="PTHR43434:SF23">
    <property type="entry name" value="PHOSPHOGLYCOLATE PHOSPHATASE"/>
    <property type="match status" value="1"/>
</dbReference>
<dbReference type="Pfam" id="PF13419">
    <property type="entry name" value="HAD_2"/>
    <property type="match status" value="1"/>
</dbReference>
<dbReference type="FunFam" id="3.40.50.1000:FF:000022">
    <property type="entry name" value="Phosphoglycolate phosphatase"/>
    <property type="match status" value="1"/>
</dbReference>
<evidence type="ECO:0000256" key="3">
    <source>
        <dbReference type="ARBA" id="ARBA00022842"/>
    </source>
</evidence>
<dbReference type="InterPro" id="IPR041492">
    <property type="entry name" value="HAD_2"/>
</dbReference>
<dbReference type="AlphaFoldDB" id="A0A383CP17"/>
<dbReference type="GO" id="GO:0008967">
    <property type="term" value="F:phosphoglycolate phosphatase activity"/>
    <property type="evidence" value="ECO:0007669"/>
    <property type="project" value="TreeGrafter"/>
</dbReference>
<feature type="non-terminal residue" evidence="5">
    <location>
        <position position="182"/>
    </location>
</feature>
<sequence length="182" mass="19838">VLFDLDGTLLDTAPDMVGALNILRAEERLGPVPYAIARAHVSTGAIGLLKLAFPTYADENMQRLHKRYLQIYADRLSTKTLPFPGIEELLVRLERSRLIWGVVTNKPTSLTEPLLEALKLLHRCACVVSGDTLPERKPDPKPLLYAMAQAGIDSNTAIYVGDAERDIKAGKAAGVTTVAVAY</sequence>
<accession>A0A383CP17</accession>
<dbReference type="SUPFAM" id="SSF56784">
    <property type="entry name" value="HAD-like"/>
    <property type="match status" value="1"/>
</dbReference>
<dbReference type="InterPro" id="IPR036412">
    <property type="entry name" value="HAD-like_sf"/>
</dbReference>
<reference evidence="5" key="1">
    <citation type="submission" date="2018-05" db="EMBL/GenBank/DDBJ databases">
        <authorList>
            <person name="Lanie J.A."/>
            <person name="Ng W.-L."/>
            <person name="Kazmierczak K.M."/>
            <person name="Andrzejewski T.M."/>
            <person name="Davidsen T.M."/>
            <person name="Wayne K.J."/>
            <person name="Tettelin H."/>
            <person name="Glass J.I."/>
            <person name="Rusch D."/>
            <person name="Podicherti R."/>
            <person name="Tsui H.-C.T."/>
            <person name="Winkler M.E."/>
        </authorList>
    </citation>
    <scope>NUCLEOTIDE SEQUENCE</scope>
</reference>
<dbReference type="Gene3D" id="3.40.50.1000">
    <property type="entry name" value="HAD superfamily/HAD-like"/>
    <property type="match status" value="1"/>
</dbReference>
<feature type="non-terminal residue" evidence="5">
    <location>
        <position position="1"/>
    </location>
</feature>
<proteinExistence type="predicted"/>
<dbReference type="SFLD" id="SFLDS00003">
    <property type="entry name" value="Haloacid_Dehalogenase"/>
    <property type="match status" value="1"/>
</dbReference>
<dbReference type="PANTHER" id="PTHR43434">
    <property type="entry name" value="PHOSPHOGLYCOLATE PHOSPHATASE"/>
    <property type="match status" value="1"/>
</dbReference>
<dbReference type="InterPro" id="IPR023214">
    <property type="entry name" value="HAD_sf"/>
</dbReference>
<keyword evidence="4" id="KW-0119">Carbohydrate metabolism</keyword>
<gene>
    <name evidence="5" type="ORF">METZ01_LOCUS486718</name>
</gene>
<dbReference type="NCBIfam" id="TIGR01549">
    <property type="entry name" value="HAD-SF-IA-v1"/>
    <property type="match status" value="1"/>
</dbReference>
<evidence type="ECO:0000313" key="5">
    <source>
        <dbReference type="EMBL" id="SVE33864.1"/>
    </source>
</evidence>
<dbReference type="GO" id="GO:0046872">
    <property type="term" value="F:metal ion binding"/>
    <property type="evidence" value="ECO:0007669"/>
    <property type="project" value="UniProtKB-KW"/>
</dbReference>
<dbReference type="Gene3D" id="1.10.150.240">
    <property type="entry name" value="Putative phosphatase, domain 2"/>
    <property type="match status" value="1"/>
</dbReference>
<keyword evidence="3" id="KW-0460">Magnesium</keyword>
<keyword evidence="2" id="KW-0378">Hydrolase</keyword>
<dbReference type="EMBL" id="UINC01210417">
    <property type="protein sequence ID" value="SVE33864.1"/>
    <property type="molecule type" value="Genomic_DNA"/>
</dbReference>
<dbReference type="InterPro" id="IPR006439">
    <property type="entry name" value="HAD-SF_hydro_IA"/>
</dbReference>
<evidence type="ECO:0000256" key="1">
    <source>
        <dbReference type="ARBA" id="ARBA00022723"/>
    </source>
</evidence>